<dbReference type="EMBL" id="MT142640">
    <property type="protein sequence ID" value="QJA86526.1"/>
    <property type="molecule type" value="Genomic_DNA"/>
</dbReference>
<feature type="coiled-coil region" evidence="1">
    <location>
        <begin position="388"/>
        <end position="415"/>
    </location>
</feature>
<dbReference type="Pfam" id="PF20155">
    <property type="entry name" value="TMP_3"/>
    <property type="match status" value="1"/>
</dbReference>
<protein>
    <submittedName>
        <fullName evidence="3">Putative tail tape measure protein</fullName>
    </submittedName>
</protein>
<evidence type="ECO:0000256" key="1">
    <source>
        <dbReference type="SAM" id="Coils"/>
    </source>
</evidence>
<proteinExistence type="predicted"/>
<name>A0A6M3KWM7_9ZZZZ</name>
<dbReference type="InterPro" id="IPR013491">
    <property type="entry name" value="Tape_meas_N"/>
</dbReference>
<sequence length="568" mass="62201">MADAKLEIILKAKDMIAGTFASVQRRIQQFGATATRAFSGIGRSLLSLKTLAIGALAGWGIKATIGDMIEVGAGFEKLKLSLDTITKGKGEEWFKKLNEWALKMPVNTQEAIKAFQMLRAMGLDPSIAQMTTLVDTMGALGGTSEMLSGISRALGQMATKGKVVQQELNQLAERGIPIFDILREKFSLTSEQLGEIGKVGLNAGEVIEKIFEGLAERFGGQSAKMQTSWEGLMTTIISYWNEFQRLIMEAGVLDYLKDRLKEVVTWMDRIYSEGTLKKWADETGAKITEKLTDVYGWIQRIGGWIKNNWDGINQTFKVFYDVIASIAKAFKYVGELIGKVTAEIVLFSETLARTKIGQKIQDIVFGGAEAVIDKIPLNNIFNQATESANNTAKAVEKVEKAVEKVNDQASEMIMRFDEASQTWTNLPGPTIEPMIKKSPAVSWQQGINSMMADLEGLGTTIQQTFDMTAIAALMGSMSSTAARLGALVSMETKMGSRGYSAPIETGVLQQILKAQETLLSRALNPPAPRIQAVSNQPVTINLYASTDNAEELARQIKDELAKLDSRGY</sequence>
<gene>
    <name evidence="3" type="ORF">MM415B03173_0009</name>
</gene>
<keyword evidence="1" id="KW-0175">Coiled coil</keyword>
<dbReference type="PANTHER" id="PTHR38812:SF2">
    <property type="entry name" value="MU-LIKE PROPHAGE FLUMU PROTEIN GP42"/>
    <property type="match status" value="1"/>
</dbReference>
<dbReference type="NCBIfam" id="TIGR02675">
    <property type="entry name" value="tape_meas_nterm"/>
    <property type="match status" value="1"/>
</dbReference>
<feature type="domain" description="Tape measure protein N-terminal" evidence="2">
    <location>
        <begin position="67"/>
        <end position="248"/>
    </location>
</feature>
<accession>A0A6M3KWM7</accession>
<dbReference type="PANTHER" id="PTHR38812">
    <property type="entry name" value="MU-LIKE PROPHAGE FLUMU PROTEIN GP42"/>
    <property type="match status" value="1"/>
</dbReference>
<dbReference type="InterPro" id="IPR053058">
    <property type="entry name" value="Mulikevirus_tape_measure"/>
</dbReference>
<evidence type="ECO:0000313" key="3">
    <source>
        <dbReference type="EMBL" id="QJA86526.1"/>
    </source>
</evidence>
<organism evidence="3">
    <name type="scientific">viral metagenome</name>
    <dbReference type="NCBI Taxonomy" id="1070528"/>
    <lineage>
        <taxon>unclassified sequences</taxon>
        <taxon>metagenomes</taxon>
        <taxon>organismal metagenomes</taxon>
    </lineage>
</organism>
<dbReference type="AlphaFoldDB" id="A0A6M3KWM7"/>
<evidence type="ECO:0000259" key="2">
    <source>
        <dbReference type="Pfam" id="PF20155"/>
    </source>
</evidence>
<reference evidence="3" key="1">
    <citation type="submission" date="2020-03" db="EMBL/GenBank/DDBJ databases">
        <title>The deep terrestrial virosphere.</title>
        <authorList>
            <person name="Holmfeldt K."/>
            <person name="Nilsson E."/>
            <person name="Simone D."/>
            <person name="Lopez-Fernandez M."/>
            <person name="Wu X."/>
            <person name="de Brujin I."/>
            <person name="Lundin D."/>
            <person name="Andersson A."/>
            <person name="Bertilsson S."/>
            <person name="Dopson M."/>
        </authorList>
    </citation>
    <scope>NUCLEOTIDE SEQUENCE</scope>
    <source>
        <strain evidence="3">MM415B03173</strain>
    </source>
</reference>